<feature type="compositionally biased region" description="Low complexity" evidence="1">
    <location>
        <begin position="146"/>
        <end position="160"/>
    </location>
</feature>
<dbReference type="GO" id="GO:0005829">
    <property type="term" value="C:cytosol"/>
    <property type="evidence" value="ECO:0007669"/>
    <property type="project" value="TreeGrafter"/>
</dbReference>
<feature type="domain" description="Ubiquitin-like" evidence="2">
    <location>
        <begin position="66"/>
        <end position="139"/>
    </location>
</feature>
<dbReference type="SMART" id="SM00213">
    <property type="entry name" value="UBQ"/>
    <property type="match status" value="1"/>
</dbReference>
<comment type="caution">
    <text evidence="3">The sequence shown here is derived from an EMBL/GenBank/DDBJ whole genome shotgun (WGS) entry which is preliminary data.</text>
</comment>
<feature type="compositionally biased region" description="Low complexity" evidence="1">
    <location>
        <begin position="52"/>
        <end position="61"/>
    </location>
</feature>
<dbReference type="PROSITE" id="PS50053">
    <property type="entry name" value="UBIQUITIN_2"/>
    <property type="match status" value="1"/>
</dbReference>
<dbReference type="GO" id="GO:0043161">
    <property type="term" value="P:proteasome-mediated ubiquitin-dependent protein catabolic process"/>
    <property type="evidence" value="ECO:0007669"/>
    <property type="project" value="TreeGrafter"/>
</dbReference>
<dbReference type="GO" id="GO:0031593">
    <property type="term" value="F:polyubiquitin modification-dependent protein binding"/>
    <property type="evidence" value="ECO:0007669"/>
    <property type="project" value="TreeGrafter"/>
</dbReference>
<evidence type="ECO:0000256" key="1">
    <source>
        <dbReference type="SAM" id="MobiDB-lite"/>
    </source>
</evidence>
<dbReference type="GO" id="GO:0043130">
    <property type="term" value="F:ubiquitin binding"/>
    <property type="evidence" value="ECO:0007669"/>
    <property type="project" value="TreeGrafter"/>
</dbReference>
<dbReference type="SUPFAM" id="SSF54236">
    <property type="entry name" value="Ubiquitin-like"/>
    <property type="match status" value="1"/>
</dbReference>
<accession>A0A9P7FUU3</accession>
<feature type="region of interest" description="Disordered" evidence="1">
    <location>
        <begin position="38"/>
        <end position="61"/>
    </location>
</feature>
<evidence type="ECO:0000313" key="3">
    <source>
        <dbReference type="EMBL" id="KAG5637670.1"/>
    </source>
</evidence>
<reference evidence="3" key="1">
    <citation type="submission" date="2021-02" db="EMBL/GenBank/DDBJ databases">
        <authorList>
            <person name="Nieuwenhuis M."/>
            <person name="Van De Peppel L.J.J."/>
        </authorList>
    </citation>
    <scope>NUCLEOTIDE SEQUENCE</scope>
    <source>
        <strain evidence="3">D49</strain>
    </source>
</reference>
<dbReference type="InterPro" id="IPR029071">
    <property type="entry name" value="Ubiquitin-like_domsf"/>
</dbReference>
<dbReference type="InterPro" id="IPR000626">
    <property type="entry name" value="Ubiquitin-like_dom"/>
</dbReference>
<dbReference type="EMBL" id="JABCKI010005811">
    <property type="protein sequence ID" value="KAG5637670.1"/>
    <property type="molecule type" value="Genomic_DNA"/>
</dbReference>
<dbReference type="GO" id="GO:0005654">
    <property type="term" value="C:nucleoplasm"/>
    <property type="evidence" value="ECO:0007669"/>
    <property type="project" value="TreeGrafter"/>
</dbReference>
<protein>
    <recommendedName>
        <fullName evidence="2">Ubiquitin-like domain-containing protein</fullName>
    </recommendedName>
</protein>
<gene>
    <name evidence="3" type="ORF">H0H81_003638</name>
</gene>
<organism evidence="3 4">
    <name type="scientific">Sphagnurus paluster</name>
    <dbReference type="NCBI Taxonomy" id="117069"/>
    <lineage>
        <taxon>Eukaryota</taxon>
        <taxon>Fungi</taxon>
        <taxon>Dikarya</taxon>
        <taxon>Basidiomycota</taxon>
        <taxon>Agaricomycotina</taxon>
        <taxon>Agaricomycetes</taxon>
        <taxon>Agaricomycetidae</taxon>
        <taxon>Agaricales</taxon>
        <taxon>Tricholomatineae</taxon>
        <taxon>Lyophyllaceae</taxon>
        <taxon>Sphagnurus</taxon>
    </lineage>
</organism>
<name>A0A9P7FUU3_9AGAR</name>
<dbReference type="GO" id="GO:0070628">
    <property type="term" value="F:proteasome binding"/>
    <property type="evidence" value="ECO:0007669"/>
    <property type="project" value="TreeGrafter"/>
</dbReference>
<feature type="region of interest" description="Disordered" evidence="1">
    <location>
        <begin position="139"/>
        <end position="174"/>
    </location>
</feature>
<dbReference type="OrthoDB" id="428577at2759"/>
<dbReference type="AlphaFoldDB" id="A0A9P7FUU3"/>
<dbReference type="Proteomes" id="UP000717328">
    <property type="component" value="Unassembled WGS sequence"/>
</dbReference>
<sequence>MADQAEQAFARTFLNTLASQPVTFADDYQQRPENSLRRVPVLPIPVPEPPQSKAASSSSSSSSSSIAITIKSLKPAYSFSLQVNPTDTIAAVKELLAAQPRAPRADIQRLLLKGKALADAKLLREYTVKDGDTINLMLKPGSEWDPSSATATTTNSPTMSKPSAPLATPARRGHARIPSVVLSPSPSADQPHTPEKDILLTLDSASLPGPIQTEPLSTYGATVARPEFWERLWQFLQAEFTTPADALTAFEDFLRASKGSLTASQIARIRDHVGIVGMAGR</sequence>
<proteinExistence type="predicted"/>
<reference evidence="3" key="2">
    <citation type="submission" date="2021-10" db="EMBL/GenBank/DDBJ databases">
        <title>Phylogenomics reveals ancestral predisposition of the termite-cultivated fungus Termitomyces towards a domesticated lifestyle.</title>
        <authorList>
            <person name="Auxier B."/>
            <person name="Grum-Grzhimaylo A."/>
            <person name="Cardenas M.E."/>
            <person name="Lodge J.D."/>
            <person name="Laessoe T."/>
            <person name="Pedersen O."/>
            <person name="Smith M.E."/>
            <person name="Kuyper T.W."/>
            <person name="Franco-Molano E.A."/>
            <person name="Baroni T.J."/>
            <person name="Aanen D.K."/>
        </authorList>
    </citation>
    <scope>NUCLEOTIDE SEQUENCE</scope>
    <source>
        <strain evidence="3">D49</strain>
    </source>
</reference>
<evidence type="ECO:0000313" key="4">
    <source>
        <dbReference type="Proteomes" id="UP000717328"/>
    </source>
</evidence>
<keyword evidence="4" id="KW-1185">Reference proteome</keyword>
<dbReference type="PANTHER" id="PTHR10621:SF0">
    <property type="entry name" value="UV EXCISION REPAIR PROTEIN RAD23"/>
    <property type="match status" value="1"/>
</dbReference>
<evidence type="ECO:0000259" key="2">
    <source>
        <dbReference type="PROSITE" id="PS50053"/>
    </source>
</evidence>
<dbReference type="Gene3D" id="3.10.20.90">
    <property type="entry name" value="Phosphatidylinositol 3-kinase Catalytic Subunit, Chain A, domain 1"/>
    <property type="match status" value="1"/>
</dbReference>
<dbReference type="Pfam" id="PF00240">
    <property type="entry name" value="ubiquitin"/>
    <property type="match status" value="1"/>
</dbReference>
<dbReference type="PANTHER" id="PTHR10621">
    <property type="entry name" value="UV EXCISION REPAIR PROTEIN RAD23"/>
    <property type="match status" value="1"/>
</dbReference>